<evidence type="ECO:0000313" key="3">
    <source>
        <dbReference type="Proteomes" id="UP000635071"/>
    </source>
</evidence>
<dbReference type="EMBL" id="BMJM01000002">
    <property type="protein sequence ID" value="GGE02700.1"/>
    <property type="molecule type" value="Genomic_DNA"/>
</dbReference>
<dbReference type="RefSeq" id="WP_279380336.1">
    <property type="nucleotide sequence ID" value="NZ_BMJM01000002.1"/>
</dbReference>
<reference evidence="2" key="2">
    <citation type="submission" date="2020-09" db="EMBL/GenBank/DDBJ databases">
        <authorList>
            <person name="Sun Q."/>
            <person name="Zhou Y."/>
        </authorList>
    </citation>
    <scope>NUCLEOTIDE SEQUENCE</scope>
    <source>
        <strain evidence="2">CGMCC 1.15519</strain>
    </source>
</reference>
<protein>
    <submittedName>
        <fullName evidence="2">Uncharacterized protein</fullName>
    </submittedName>
</protein>
<gene>
    <name evidence="2" type="ORF">GCM10011529_06470</name>
</gene>
<keyword evidence="1" id="KW-0732">Signal</keyword>
<organism evidence="2 3">
    <name type="scientific">Sandarakinorhabdus glacialis</name>
    <dbReference type="NCBI Taxonomy" id="1614636"/>
    <lineage>
        <taxon>Bacteria</taxon>
        <taxon>Pseudomonadati</taxon>
        <taxon>Pseudomonadota</taxon>
        <taxon>Alphaproteobacteria</taxon>
        <taxon>Sphingomonadales</taxon>
        <taxon>Sphingosinicellaceae</taxon>
        <taxon>Sandarakinorhabdus</taxon>
    </lineage>
</organism>
<evidence type="ECO:0000313" key="2">
    <source>
        <dbReference type="EMBL" id="GGE02700.1"/>
    </source>
</evidence>
<dbReference type="Proteomes" id="UP000635071">
    <property type="component" value="Unassembled WGS sequence"/>
</dbReference>
<proteinExistence type="predicted"/>
<reference evidence="2" key="1">
    <citation type="journal article" date="2014" name="Int. J. Syst. Evol. Microbiol.">
        <title>Complete genome sequence of Corynebacterium casei LMG S-19264T (=DSM 44701T), isolated from a smear-ripened cheese.</title>
        <authorList>
            <consortium name="US DOE Joint Genome Institute (JGI-PGF)"/>
            <person name="Walter F."/>
            <person name="Albersmeier A."/>
            <person name="Kalinowski J."/>
            <person name="Ruckert C."/>
        </authorList>
    </citation>
    <scope>NUCLEOTIDE SEQUENCE</scope>
    <source>
        <strain evidence="2">CGMCC 1.15519</strain>
    </source>
</reference>
<accession>A0A916ZKY9</accession>
<dbReference type="AlphaFoldDB" id="A0A916ZKY9"/>
<name>A0A916ZKY9_9SPHN</name>
<keyword evidence="3" id="KW-1185">Reference proteome</keyword>
<evidence type="ECO:0000256" key="1">
    <source>
        <dbReference type="SAM" id="SignalP"/>
    </source>
</evidence>
<sequence length="40" mass="3891">MKTILSLIAAFSLSFVSIGAATVDVDATVAGATTASATFA</sequence>
<feature type="signal peptide" evidence="1">
    <location>
        <begin position="1"/>
        <end position="20"/>
    </location>
</feature>
<feature type="chain" id="PRO_5036698368" evidence="1">
    <location>
        <begin position="21"/>
        <end position="40"/>
    </location>
</feature>
<comment type="caution">
    <text evidence="2">The sequence shown here is derived from an EMBL/GenBank/DDBJ whole genome shotgun (WGS) entry which is preliminary data.</text>
</comment>